<evidence type="ECO:0000256" key="2">
    <source>
        <dbReference type="ARBA" id="ARBA00022741"/>
    </source>
</evidence>
<evidence type="ECO:0000313" key="5">
    <source>
        <dbReference type="EMBL" id="ALH23373.1"/>
    </source>
</evidence>
<dbReference type="SUPFAM" id="SSF55681">
    <property type="entry name" value="Class II aaRS and biotin synthetases"/>
    <property type="match status" value="1"/>
</dbReference>
<keyword evidence="6" id="KW-1185">Reference proteome</keyword>
<dbReference type="Gene3D" id="3.30.930.10">
    <property type="entry name" value="Bira Bifunctional Protein, Domain 2"/>
    <property type="match status" value="1"/>
</dbReference>
<dbReference type="Pfam" id="PF00152">
    <property type="entry name" value="tRNA-synt_2"/>
    <property type="match status" value="1"/>
</dbReference>
<evidence type="ECO:0000259" key="4">
    <source>
        <dbReference type="Pfam" id="PF00152"/>
    </source>
</evidence>
<dbReference type="OrthoDB" id="13236at10239"/>
<evidence type="ECO:0000313" key="6">
    <source>
        <dbReference type="Proteomes" id="UP000203826"/>
    </source>
</evidence>
<dbReference type="EMBL" id="KT820662">
    <property type="protein sequence ID" value="ALH23373.1"/>
    <property type="molecule type" value="Genomic_DNA"/>
</dbReference>
<organism evidence="5 6">
    <name type="scientific">Chrysochromulina ericina virus CeV-01B</name>
    <dbReference type="NCBI Taxonomy" id="3070830"/>
    <lineage>
        <taxon>Viruses</taxon>
        <taxon>Varidnaviria</taxon>
        <taxon>Bamfordvirae</taxon>
        <taxon>Nucleocytoviricota</taxon>
        <taxon>Megaviricetes</taxon>
        <taxon>Imitervirales</taxon>
        <taxon>Mesomimiviridae</taxon>
        <taxon>Tethysvirus</taxon>
        <taxon>Tethysvirus raunefjordenense</taxon>
    </lineage>
</organism>
<gene>
    <name evidence="5" type="ORF">ceV_467</name>
</gene>
<dbReference type="InterPro" id="IPR045864">
    <property type="entry name" value="aa-tRNA-synth_II/BPL/LPL"/>
</dbReference>
<dbReference type="GO" id="GO:0005524">
    <property type="term" value="F:ATP binding"/>
    <property type="evidence" value="ECO:0007669"/>
    <property type="project" value="InterPro"/>
</dbReference>
<accession>A0A0N9QZ60</accession>
<feature type="domain" description="Aminoacyl-tRNA synthetase class II (D/K/N)" evidence="4">
    <location>
        <begin position="48"/>
        <end position="305"/>
    </location>
</feature>
<dbReference type="KEGG" id="vg:26049334"/>
<evidence type="ECO:0000256" key="3">
    <source>
        <dbReference type="ARBA" id="ARBA00022840"/>
    </source>
</evidence>
<evidence type="ECO:0000256" key="1">
    <source>
        <dbReference type="ARBA" id="ARBA00022598"/>
    </source>
</evidence>
<reference evidence="5 6" key="1">
    <citation type="journal article" date="2015" name="Genome Announc.">
        <title>The 474-Kilobase-Pair Complete Genome Sequence of CeV-01B, a Virus Infecting Haptolina (Chrysochromulina) ericina (Prymnesiophyceae).</title>
        <authorList>
            <person name="Gallot-Lavallee L."/>
            <person name="Pagarete A."/>
            <person name="Legendre M."/>
            <person name="Santini S."/>
            <person name="Sandaa R.A."/>
            <person name="Himmelbauer H."/>
            <person name="Ogata H."/>
            <person name="Bratbak G."/>
            <person name="Claverie J.M."/>
        </authorList>
    </citation>
    <scope>NUCLEOTIDE SEQUENCE [LARGE SCALE GENOMIC DNA]</scope>
    <source>
        <strain evidence="5">CeV-01B</strain>
    </source>
</reference>
<dbReference type="GO" id="GO:0004812">
    <property type="term" value="F:aminoacyl-tRNA ligase activity"/>
    <property type="evidence" value="ECO:0007669"/>
    <property type="project" value="InterPro"/>
</dbReference>
<proteinExistence type="predicted"/>
<dbReference type="Proteomes" id="UP000203826">
    <property type="component" value="Segment"/>
</dbReference>
<name>A0A0N9QZ60_9VIRU</name>
<protein>
    <submittedName>
        <fullName evidence="5">Catalytic core of Asn/Asp-ARNt synthetase</fullName>
    </submittedName>
</protein>
<keyword evidence="1" id="KW-0436">Ligase</keyword>
<sequence length="313" mass="36328">MEASVAQTSQCSANCVNKEDTPLSSYYSTNNINIPYQSSLIINTHEYHEVVSKLRAFFLSKNFLEVSTQNRLSILAACEDPFNVGTFNYAGNCWPLPQTGQMWLEYELLKNPEPAGYFCLTTSYRMEKEPKQDRHDLIFPLFEFEMKGGMDKLIELEKDLLEHLGYDVGKFVEGKYVDIAQEYDTKELDHDHEMRLYKERSPTFFLTHFPEFTNPFWNMKRSGSDSSNKVDVILSGQETIGSAERETDKEIMRTRFNSIMDGGYREKLYELFGKERTDVELDDYLNFDFFERCGGGIGMTRLIRSMKLEGLVK</sequence>
<keyword evidence="2" id="KW-0547">Nucleotide-binding</keyword>
<keyword evidence="3" id="KW-0067">ATP-binding</keyword>
<dbReference type="InterPro" id="IPR004364">
    <property type="entry name" value="Aa-tRNA-synt_II"/>
</dbReference>